<dbReference type="InterPro" id="IPR048720">
    <property type="entry name" value="PROPPIN"/>
</dbReference>
<feature type="region of interest" description="Disordered" evidence="4">
    <location>
        <begin position="132"/>
        <end position="380"/>
    </location>
</feature>
<feature type="compositionally biased region" description="Polar residues" evidence="4">
    <location>
        <begin position="138"/>
        <end position="150"/>
    </location>
</feature>
<feature type="compositionally biased region" description="Polar residues" evidence="4">
    <location>
        <begin position="686"/>
        <end position="696"/>
    </location>
</feature>
<dbReference type="InterPro" id="IPR001680">
    <property type="entry name" value="WD40_rpt"/>
</dbReference>
<sequence>MCYAAGSIDTVTSPCPMCKVFPHARCPHARETCRNRSTHPRMDVLYIKNAEVERFNGCGYCKWARTTPPPSPEFLRYNNPGWPGCCRAPFPSEYRSIPAADWRAVSVVHNVPIPLEIKAVLDTFQSRGPPLPPFIASSAPNTLSRASNKAGNDRKNSGGSSPSSKPSNLSKAVTSPASTKPRSGGSPQALAAALSRTSSGSAISSSAPSSPEGSEGQKERRDTRNGVDTPKRRVDSLQSSPNRKDVELEKTSTPPSRSSSIRRHTVTSRPSVTPATTSVSLSKVVANSPTPLSLGSLQARRRSSLSRPEKREALPSTPVIAASPLRSSVPTNPPISLVIPDTVSRSGEDNLSSASSSSGSSDGMGSLSDNTVTSDGGFTDYLSDESEAELQRQAEAKAAVLAINMAEELEFKAARLQLAHVDLQPPRTWNPTNITNTPPSTRLLAMATAPHSTLLAIAGRQTGHVQLIHLPPCAVPQPRGPPGSSLPSKPPPPSSKHPVAIIIAHKTALTTLSLPPSGRLLATTSSRGTLIRIWDSLSGKLVKELRRGTDKAEIYGVAFRPDEQDLCVWSDKGTVHVFSLGLAGASNRQSSFSPLKPFMPLPRYFESEWSYAQYRIPVQSAHISLTSKSSNLDAPEEEKCTVGWIDVATDDDLSDRGPVPDYQLVALTYTGGWYRLSIPPAKSSVKDTPSQSSTSLLKAATTPKGFPRSSVSSSTSSRMDKGKEKEKQGRDCILQEYRKFGRWDGWG</sequence>
<protein>
    <submittedName>
        <fullName evidence="5">Uncharacterized protein</fullName>
    </submittedName>
</protein>
<comment type="similarity">
    <text evidence="3">Belongs to the WD repeat PROPPIN family.</text>
</comment>
<comment type="caution">
    <text evidence="5">The sequence shown here is derived from an EMBL/GenBank/DDBJ whole genome shotgun (WGS) entry which is preliminary data.</text>
</comment>
<dbReference type="InterPro" id="IPR015943">
    <property type="entry name" value="WD40/YVTN_repeat-like_dom_sf"/>
</dbReference>
<dbReference type="SMART" id="SM00320">
    <property type="entry name" value="WD40"/>
    <property type="match status" value="2"/>
</dbReference>
<gene>
    <name evidence="5" type="ORF">D9611_002174</name>
</gene>
<feature type="compositionally biased region" description="Basic and acidic residues" evidence="4">
    <location>
        <begin position="718"/>
        <end position="730"/>
    </location>
</feature>
<evidence type="ECO:0000256" key="2">
    <source>
        <dbReference type="ARBA" id="ARBA00022737"/>
    </source>
</evidence>
<feature type="compositionally biased region" description="Polar residues" evidence="4">
    <location>
        <begin position="267"/>
        <end position="291"/>
    </location>
</feature>
<name>A0A8H5C3R9_9AGAR</name>
<dbReference type="SUPFAM" id="SSF50978">
    <property type="entry name" value="WD40 repeat-like"/>
    <property type="match status" value="1"/>
</dbReference>
<feature type="compositionally biased region" description="Low complexity" evidence="4">
    <location>
        <begin position="157"/>
        <end position="168"/>
    </location>
</feature>
<organism evidence="5 6">
    <name type="scientific">Ephemerocybe angulata</name>
    <dbReference type="NCBI Taxonomy" id="980116"/>
    <lineage>
        <taxon>Eukaryota</taxon>
        <taxon>Fungi</taxon>
        <taxon>Dikarya</taxon>
        <taxon>Basidiomycota</taxon>
        <taxon>Agaricomycotina</taxon>
        <taxon>Agaricomycetes</taxon>
        <taxon>Agaricomycetidae</taxon>
        <taxon>Agaricales</taxon>
        <taxon>Agaricineae</taxon>
        <taxon>Psathyrellaceae</taxon>
        <taxon>Ephemerocybe</taxon>
    </lineage>
</organism>
<feature type="compositionally biased region" description="Basic and acidic residues" evidence="4">
    <location>
        <begin position="215"/>
        <end position="235"/>
    </location>
</feature>
<keyword evidence="1" id="KW-0853">WD repeat</keyword>
<feature type="compositionally biased region" description="Polar residues" evidence="4">
    <location>
        <begin position="169"/>
        <end position="181"/>
    </location>
</feature>
<evidence type="ECO:0000313" key="6">
    <source>
        <dbReference type="Proteomes" id="UP000541558"/>
    </source>
</evidence>
<proteinExistence type="inferred from homology"/>
<feature type="region of interest" description="Disordered" evidence="4">
    <location>
        <begin position="681"/>
        <end position="730"/>
    </location>
</feature>
<feature type="compositionally biased region" description="Low complexity" evidence="4">
    <location>
        <begin position="198"/>
        <end position="214"/>
    </location>
</feature>
<keyword evidence="2" id="KW-0677">Repeat</keyword>
<dbReference type="EMBL" id="JAACJK010000109">
    <property type="protein sequence ID" value="KAF5333412.1"/>
    <property type="molecule type" value="Genomic_DNA"/>
</dbReference>
<evidence type="ECO:0000313" key="5">
    <source>
        <dbReference type="EMBL" id="KAF5333412.1"/>
    </source>
</evidence>
<accession>A0A8H5C3R9</accession>
<evidence type="ECO:0000256" key="1">
    <source>
        <dbReference type="ARBA" id="ARBA00022574"/>
    </source>
</evidence>
<dbReference type="Pfam" id="PF21032">
    <property type="entry name" value="PROPPIN"/>
    <property type="match status" value="1"/>
</dbReference>
<dbReference type="InterPro" id="IPR036322">
    <property type="entry name" value="WD40_repeat_dom_sf"/>
</dbReference>
<dbReference type="OrthoDB" id="1667587at2759"/>
<evidence type="ECO:0000256" key="4">
    <source>
        <dbReference type="SAM" id="MobiDB-lite"/>
    </source>
</evidence>
<reference evidence="5 6" key="1">
    <citation type="journal article" date="2020" name="ISME J.">
        <title>Uncovering the hidden diversity of litter-decomposition mechanisms in mushroom-forming fungi.</title>
        <authorList>
            <person name="Floudas D."/>
            <person name="Bentzer J."/>
            <person name="Ahren D."/>
            <person name="Johansson T."/>
            <person name="Persson P."/>
            <person name="Tunlid A."/>
        </authorList>
    </citation>
    <scope>NUCLEOTIDE SEQUENCE [LARGE SCALE GENOMIC DNA]</scope>
    <source>
        <strain evidence="5 6">CBS 175.51</strain>
    </source>
</reference>
<dbReference type="PANTHER" id="PTHR11227">
    <property type="entry name" value="WD-REPEAT PROTEIN INTERACTING WITH PHOSPHOINOSIDES WIPI -RELATED"/>
    <property type="match status" value="1"/>
</dbReference>
<feature type="compositionally biased region" description="Low complexity" evidence="4">
    <location>
        <begin position="349"/>
        <end position="369"/>
    </location>
</feature>
<dbReference type="Proteomes" id="UP000541558">
    <property type="component" value="Unassembled WGS sequence"/>
</dbReference>
<dbReference type="AlphaFoldDB" id="A0A8H5C3R9"/>
<feature type="region of interest" description="Disordered" evidence="4">
    <location>
        <begin position="473"/>
        <end position="497"/>
    </location>
</feature>
<evidence type="ECO:0000256" key="3">
    <source>
        <dbReference type="ARBA" id="ARBA00025740"/>
    </source>
</evidence>
<dbReference type="GO" id="GO:0005737">
    <property type="term" value="C:cytoplasm"/>
    <property type="evidence" value="ECO:0007669"/>
    <property type="project" value="UniProtKB-ARBA"/>
</dbReference>
<keyword evidence="6" id="KW-1185">Reference proteome</keyword>
<dbReference type="Gene3D" id="2.130.10.10">
    <property type="entry name" value="YVTN repeat-like/Quinoprotein amine dehydrogenase"/>
    <property type="match status" value="1"/>
</dbReference>